<evidence type="ECO:0000313" key="2">
    <source>
        <dbReference type="Proteomes" id="UP000269669"/>
    </source>
</evidence>
<dbReference type="EMBL" id="RSDW01000001">
    <property type="protein sequence ID" value="RSL17110.1"/>
    <property type="molecule type" value="Genomic_DNA"/>
</dbReference>
<protein>
    <submittedName>
        <fullName evidence="1">Uncharacterized protein</fullName>
    </submittedName>
</protein>
<dbReference type="Proteomes" id="UP000269669">
    <property type="component" value="Unassembled WGS sequence"/>
</dbReference>
<organism evidence="1 2">
    <name type="scientific">Edaphobacter aggregans</name>
    <dbReference type="NCBI Taxonomy" id="570835"/>
    <lineage>
        <taxon>Bacteria</taxon>
        <taxon>Pseudomonadati</taxon>
        <taxon>Acidobacteriota</taxon>
        <taxon>Terriglobia</taxon>
        <taxon>Terriglobales</taxon>
        <taxon>Acidobacteriaceae</taxon>
        <taxon>Edaphobacter</taxon>
    </lineage>
</organism>
<sequence length="129" mass="14478">MSDDLGNPGEPVAEVDPDELKAFWQETRNLQAGHPGQNVGMGLHVMKATFKPGANLPAVWYRSAMIQVLNQVAQEQLAPWVKDEEVSDAVFRTMATIPMEWIGHTDREGLPFDVEEFFRQLREDGVQNG</sequence>
<comment type="caution">
    <text evidence="1">The sequence shown here is derived from an EMBL/GenBank/DDBJ whole genome shotgun (WGS) entry which is preliminary data.</text>
</comment>
<reference evidence="1 2" key="1">
    <citation type="submission" date="2018-12" db="EMBL/GenBank/DDBJ databases">
        <title>Sequencing of bacterial isolates from soil warming experiment in Harvard Forest, Massachusetts, USA.</title>
        <authorList>
            <person name="Deangelis K."/>
        </authorList>
    </citation>
    <scope>NUCLEOTIDE SEQUENCE [LARGE SCALE GENOMIC DNA]</scope>
    <source>
        <strain evidence="1 2">EB153</strain>
    </source>
</reference>
<proteinExistence type="predicted"/>
<dbReference type="AlphaFoldDB" id="A0A3R9R3J8"/>
<evidence type="ECO:0000313" key="1">
    <source>
        <dbReference type="EMBL" id="RSL17110.1"/>
    </source>
</evidence>
<keyword evidence="2" id="KW-1185">Reference proteome</keyword>
<name>A0A3R9R3J8_9BACT</name>
<dbReference type="RefSeq" id="WP_125485636.1">
    <property type="nucleotide sequence ID" value="NZ_RSDW01000001.1"/>
</dbReference>
<gene>
    <name evidence="1" type="ORF">EDE15_2638</name>
</gene>
<accession>A0A3R9R3J8</accession>